<dbReference type="InterPro" id="IPR027417">
    <property type="entry name" value="P-loop_NTPase"/>
</dbReference>
<feature type="region of interest" description="Disordered" evidence="1">
    <location>
        <begin position="1"/>
        <end position="20"/>
    </location>
</feature>
<feature type="compositionally biased region" description="Low complexity" evidence="1">
    <location>
        <begin position="1"/>
        <end position="16"/>
    </location>
</feature>
<name>A0A8J7BWM0_9CYAN</name>
<evidence type="ECO:0000259" key="2">
    <source>
        <dbReference type="Pfam" id="PF01656"/>
    </source>
</evidence>
<dbReference type="Pfam" id="PF01656">
    <property type="entry name" value="CbiA"/>
    <property type="match status" value="1"/>
</dbReference>
<proteinExistence type="predicted"/>
<dbReference type="AlphaFoldDB" id="A0A8J7BWM0"/>
<dbReference type="SUPFAM" id="SSF52540">
    <property type="entry name" value="P-loop containing nucleoside triphosphate hydrolases"/>
    <property type="match status" value="1"/>
</dbReference>
<evidence type="ECO:0000313" key="4">
    <source>
        <dbReference type="Proteomes" id="UP000629098"/>
    </source>
</evidence>
<dbReference type="InterPro" id="IPR002586">
    <property type="entry name" value="CobQ/CobB/MinD/ParA_Nub-bd_dom"/>
</dbReference>
<evidence type="ECO:0000256" key="1">
    <source>
        <dbReference type="SAM" id="MobiDB-lite"/>
    </source>
</evidence>
<dbReference type="Proteomes" id="UP000629098">
    <property type="component" value="Unassembled WGS sequence"/>
</dbReference>
<keyword evidence="4" id="KW-1185">Reference proteome</keyword>
<gene>
    <name evidence="3" type="ORF">ICL16_08200</name>
</gene>
<protein>
    <submittedName>
        <fullName evidence="3">Chromosome partitioning protein ParA</fullName>
    </submittedName>
</protein>
<comment type="caution">
    <text evidence="3">The sequence shown here is derived from an EMBL/GenBank/DDBJ whole genome shotgun (WGS) entry which is preliminary data.</text>
</comment>
<dbReference type="EMBL" id="JACXAE010000034">
    <property type="protein sequence ID" value="MBD2772067.1"/>
    <property type="molecule type" value="Genomic_DNA"/>
</dbReference>
<dbReference type="RefSeq" id="WP_190826355.1">
    <property type="nucleotide sequence ID" value="NZ_CAWPPI010000034.1"/>
</dbReference>
<organism evidence="3 4">
    <name type="scientific">Iningainema tapete BLCC-T55</name>
    <dbReference type="NCBI Taxonomy" id="2748662"/>
    <lineage>
        <taxon>Bacteria</taxon>
        <taxon>Bacillati</taxon>
        <taxon>Cyanobacteriota</taxon>
        <taxon>Cyanophyceae</taxon>
        <taxon>Nostocales</taxon>
        <taxon>Scytonemataceae</taxon>
        <taxon>Iningainema tapete</taxon>
    </lineage>
</organism>
<sequence>MSEANNTNNNPDNQNNHDSTFQNRLVIITGDKGGVGKSTFSRGLLQLYLNKNLPCIAYDADKRNPQLNRYFKTSYEGRVRFLDIFTRGGTDLLLTDLESNPFPIVLLDLPAQSGEFMENFFKEIAFFEVLADLNYRATMVSVISRVLDSVNVLEKLYKLCKKQVDYVVVKNLFHGDEKSFERYDDWSLRKKMLSEGLVEITMPDLFYKPYDFMDRYSLAFSDVYTHPKTNIVFRGRVKSWSEDFEKRIKPAANLLALDKPPLDANEVQEVQELEKSTIEILNNS</sequence>
<accession>A0A8J7BWM0</accession>
<feature type="domain" description="CobQ/CobB/MinD/ParA nucleotide binding" evidence="2">
    <location>
        <begin position="26"/>
        <end position="142"/>
    </location>
</feature>
<evidence type="ECO:0000313" key="3">
    <source>
        <dbReference type="EMBL" id="MBD2772067.1"/>
    </source>
</evidence>
<reference evidence="3" key="1">
    <citation type="submission" date="2020-09" db="EMBL/GenBank/DDBJ databases">
        <title>Iningainema tapete sp. nov. (Scytonemataceae, Cyanobacteria) from greenhouses in central Florida (USA) produces two types of nodularin with biosynthetic potential for microcystin-LR and anabaenopeptins.</title>
        <authorList>
            <person name="Berthold D.E."/>
            <person name="Lefler F.W."/>
            <person name="Huang I.-S."/>
            <person name="Abdulla H."/>
            <person name="Zimba P.V."/>
            <person name="Laughinghouse H.D. IV."/>
        </authorList>
    </citation>
    <scope>NUCLEOTIDE SEQUENCE</scope>
    <source>
        <strain evidence="3">BLCCT55</strain>
    </source>
</reference>
<dbReference type="Gene3D" id="3.40.50.300">
    <property type="entry name" value="P-loop containing nucleotide triphosphate hydrolases"/>
    <property type="match status" value="1"/>
</dbReference>